<organism evidence="1 2">
    <name type="scientific">Stenotrophomonas muris</name>
    <dbReference type="NCBI Taxonomy" id="2963283"/>
    <lineage>
        <taxon>Bacteria</taxon>
        <taxon>Pseudomonadati</taxon>
        <taxon>Pseudomonadota</taxon>
        <taxon>Gammaproteobacteria</taxon>
        <taxon>Lysobacterales</taxon>
        <taxon>Lysobacteraceae</taxon>
        <taxon>Stenotrophomonas</taxon>
    </lineage>
</organism>
<accession>A0ABU5MNM0</accession>
<name>A0ABU5MNM0_9GAMM</name>
<keyword evidence="2" id="KW-1185">Reference proteome</keyword>
<dbReference type="RefSeq" id="WP_197636968.1">
    <property type="nucleotide sequence ID" value="NZ_CP196982.1"/>
</dbReference>
<gene>
    <name evidence="1" type="ORF">U5F72_21405</name>
</gene>
<sequence>MGIETLLDLDGERFEVGNGYWVKFDAKQVDVTKMIPHGVKYSLTLHRPDNTRIMGFDNAHLVKPPGNQFKYAGQFFAYDHKHPYQKPPVPYHFNSPEKLVEDFWDAVDHALLQEGV</sequence>
<dbReference type="Proteomes" id="UP001290894">
    <property type="component" value="Unassembled WGS sequence"/>
</dbReference>
<dbReference type="EMBL" id="JAXUAC010000085">
    <property type="protein sequence ID" value="MDZ7514359.1"/>
    <property type="molecule type" value="Genomic_DNA"/>
</dbReference>
<evidence type="ECO:0000313" key="2">
    <source>
        <dbReference type="Proteomes" id="UP001290894"/>
    </source>
</evidence>
<dbReference type="InterPro" id="IPR045397">
    <property type="entry name" value="TumE-like"/>
</dbReference>
<comment type="caution">
    <text evidence="1">The sequence shown here is derived from an EMBL/GenBank/DDBJ whole genome shotgun (WGS) entry which is preliminary data.</text>
</comment>
<proteinExistence type="predicted"/>
<dbReference type="Pfam" id="PF20126">
    <property type="entry name" value="TumE"/>
    <property type="match status" value="1"/>
</dbReference>
<evidence type="ECO:0000313" key="1">
    <source>
        <dbReference type="EMBL" id="MDZ7514359.1"/>
    </source>
</evidence>
<reference evidence="1 2" key="1">
    <citation type="submission" date="2023-12" db="EMBL/GenBank/DDBJ databases">
        <title>'Antibacterial potential of Stenotrophomonas maltophilia cystic fibrosis isolates' (manuscript under preparation).</title>
        <authorList>
            <person name="Crisan C.V."/>
            <person name="Pettis M."/>
            <person name="Goldberg J.B."/>
        </authorList>
    </citation>
    <scope>NUCLEOTIDE SEQUENCE [LARGE SCALE GENOMIC DNA]</scope>
    <source>
        <strain evidence="1 2">CCV155</strain>
    </source>
</reference>
<protein>
    <submittedName>
        <fullName evidence="1">DUF6516 family protein</fullName>
    </submittedName>
</protein>